<reference evidence="2" key="1">
    <citation type="submission" date="2020-05" db="UniProtKB">
        <authorList>
            <consortium name="EnsemblMetazoa"/>
        </authorList>
    </citation>
    <scope>IDENTIFICATION</scope>
    <source>
        <strain evidence="2">FUMOZ</strain>
    </source>
</reference>
<keyword evidence="1" id="KW-0732">Signal</keyword>
<dbReference type="EnsemblMetazoa" id="AFUN009152-RA">
    <property type="protein sequence ID" value="AFUN009152-PA"/>
    <property type="gene ID" value="AFUN009152"/>
</dbReference>
<accession>A0A182RSA2</accession>
<name>A0A182RSA2_ANOFN</name>
<evidence type="ECO:0000256" key="1">
    <source>
        <dbReference type="SAM" id="SignalP"/>
    </source>
</evidence>
<dbReference type="VEuPathDB" id="VectorBase:AFUN009152"/>
<organism evidence="2">
    <name type="scientific">Anopheles funestus</name>
    <name type="common">African malaria mosquito</name>
    <dbReference type="NCBI Taxonomy" id="62324"/>
    <lineage>
        <taxon>Eukaryota</taxon>
        <taxon>Metazoa</taxon>
        <taxon>Ecdysozoa</taxon>
        <taxon>Arthropoda</taxon>
        <taxon>Hexapoda</taxon>
        <taxon>Insecta</taxon>
        <taxon>Pterygota</taxon>
        <taxon>Neoptera</taxon>
        <taxon>Endopterygota</taxon>
        <taxon>Diptera</taxon>
        <taxon>Nematocera</taxon>
        <taxon>Culicoidea</taxon>
        <taxon>Culicidae</taxon>
        <taxon>Anophelinae</taxon>
        <taxon>Anopheles</taxon>
    </lineage>
</organism>
<dbReference type="AlphaFoldDB" id="A0A182RSA2"/>
<evidence type="ECO:0000313" key="2">
    <source>
        <dbReference type="EnsemblMetazoa" id="AFUN009152-PA"/>
    </source>
</evidence>
<protein>
    <submittedName>
        <fullName evidence="2">Uncharacterized protein</fullName>
    </submittedName>
</protein>
<sequence length="66" mass="7365">MKTIFAFVLCVAALATQTCALPTECVKHASNVDRHTVNLYDTCGLHYDLGSNCLSKQFHPTEKYMI</sequence>
<proteinExistence type="predicted"/>
<feature type="chain" id="PRO_5030024297" evidence="1">
    <location>
        <begin position="21"/>
        <end position="66"/>
    </location>
</feature>
<feature type="signal peptide" evidence="1">
    <location>
        <begin position="1"/>
        <end position="20"/>
    </location>
</feature>